<dbReference type="Proteomes" id="UP000295763">
    <property type="component" value="Unassembled WGS sequence"/>
</dbReference>
<dbReference type="EMBL" id="SLYB01000042">
    <property type="protein sequence ID" value="TCP90102.1"/>
    <property type="molecule type" value="Genomic_DNA"/>
</dbReference>
<organism evidence="3 4">
    <name type="scientific">Cricetibacter osteomyelitidis</name>
    <dbReference type="NCBI Taxonomy" id="1521931"/>
    <lineage>
        <taxon>Bacteria</taxon>
        <taxon>Pseudomonadati</taxon>
        <taxon>Pseudomonadota</taxon>
        <taxon>Gammaproteobacteria</taxon>
        <taxon>Pasteurellales</taxon>
        <taxon>Pasteurellaceae</taxon>
        <taxon>Cricetibacter</taxon>
    </lineage>
</organism>
<dbReference type="PANTHER" id="PTHR30336">
    <property type="entry name" value="INNER MEMBRANE PROTEIN, PROBABLE PERMEASE"/>
    <property type="match status" value="1"/>
</dbReference>
<dbReference type="Gene3D" id="3.40.50.620">
    <property type="entry name" value="HUPs"/>
    <property type="match status" value="1"/>
</dbReference>
<dbReference type="GO" id="GO:0005886">
    <property type="term" value="C:plasma membrane"/>
    <property type="evidence" value="ECO:0007669"/>
    <property type="project" value="TreeGrafter"/>
</dbReference>
<sequence length="262" mass="29734">MNNVALFIIWHKKMFELSKILTALILPPASTMILFILGLIIIRLNRRKCGYFFAIFSLAVLYASSILYTSQKLNDSLTVEDNLTLQDYQSAQAIVVLGGGLRDSKELSGSLAVAPITLERERYTAYLYHQTHLPILITGSSPNGTSEAKVMATELQDFFNVPVKWLENHAKNTKENAAYSAELLKKDDIKRIILVTHQWHMQRAKMLFERQGFDVLPASIGQGKTPNSYELNYMYFIPQASALNANAQMFKEWLGYIKEKGF</sequence>
<dbReference type="PANTHER" id="PTHR30336:SF4">
    <property type="entry name" value="ENVELOPE BIOGENESIS FACTOR ELYC"/>
    <property type="match status" value="1"/>
</dbReference>
<comment type="caution">
    <text evidence="3">The sequence shown here is derived from an EMBL/GenBank/DDBJ whole genome shotgun (WGS) entry which is preliminary data.</text>
</comment>
<gene>
    <name evidence="3" type="ORF">EDC44_14211</name>
</gene>
<protein>
    <submittedName>
        <fullName evidence="3">Uncharacterized SAM-binding protein YcdF (DUF218 family)</fullName>
    </submittedName>
</protein>
<feature type="domain" description="DUF218" evidence="2">
    <location>
        <begin position="92"/>
        <end position="255"/>
    </location>
</feature>
<dbReference type="InterPro" id="IPR051599">
    <property type="entry name" value="Cell_Envelope_Assoc"/>
</dbReference>
<keyword evidence="4" id="KW-1185">Reference proteome</keyword>
<evidence type="ECO:0000313" key="4">
    <source>
        <dbReference type="Proteomes" id="UP000295763"/>
    </source>
</evidence>
<dbReference type="InterPro" id="IPR014729">
    <property type="entry name" value="Rossmann-like_a/b/a_fold"/>
</dbReference>
<keyword evidence="1" id="KW-0472">Membrane</keyword>
<dbReference type="CDD" id="cd06259">
    <property type="entry name" value="YdcF-like"/>
    <property type="match status" value="1"/>
</dbReference>
<accession>A0A4R2T597</accession>
<dbReference type="AlphaFoldDB" id="A0A4R2T597"/>
<keyword evidence="1" id="KW-0812">Transmembrane</keyword>
<dbReference type="Pfam" id="PF02698">
    <property type="entry name" value="DUF218"/>
    <property type="match status" value="1"/>
</dbReference>
<evidence type="ECO:0000259" key="2">
    <source>
        <dbReference type="Pfam" id="PF02698"/>
    </source>
</evidence>
<keyword evidence="1" id="KW-1133">Transmembrane helix</keyword>
<proteinExistence type="predicted"/>
<evidence type="ECO:0000313" key="3">
    <source>
        <dbReference type="EMBL" id="TCP90102.1"/>
    </source>
</evidence>
<dbReference type="GO" id="GO:0043164">
    <property type="term" value="P:Gram-negative-bacterium-type cell wall biogenesis"/>
    <property type="evidence" value="ECO:0007669"/>
    <property type="project" value="TreeGrafter"/>
</dbReference>
<dbReference type="GO" id="GO:0000270">
    <property type="term" value="P:peptidoglycan metabolic process"/>
    <property type="evidence" value="ECO:0007669"/>
    <property type="project" value="TreeGrafter"/>
</dbReference>
<feature type="transmembrane region" description="Helical" evidence="1">
    <location>
        <begin position="20"/>
        <end position="42"/>
    </location>
</feature>
<name>A0A4R2T597_9PAST</name>
<dbReference type="InterPro" id="IPR003848">
    <property type="entry name" value="DUF218"/>
</dbReference>
<reference evidence="3 4" key="1">
    <citation type="submission" date="2019-03" db="EMBL/GenBank/DDBJ databases">
        <title>Genomic Encyclopedia of Type Strains, Phase IV (KMG-IV): sequencing the most valuable type-strain genomes for metagenomic binning, comparative biology and taxonomic classification.</title>
        <authorList>
            <person name="Goeker M."/>
        </authorList>
    </citation>
    <scope>NUCLEOTIDE SEQUENCE [LARGE SCALE GENOMIC DNA]</scope>
    <source>
        <strain evidence="3 4">DSM 28404</strain>
    </source>
</reference>
<feature type="transmembrane region" description="Helical" evidence="1">
    <location>
        <begin position="49"/>
        <end position="68"/>
    </location>
</feature>
<evidence type="ECO:0000256" key="1">
    <source>
        <dbReference type="SAM" id="Phobius"/>
    </source>
</evidence>